<evidence type="ECO:0000256" key="2">
    <source>
        <dbReference type="ARBA" id="ARBA00022475"/>
    </source>
</evidence>
<evidence type="ECO:0000259" key="8">
    <source>
        <dbReference type="Pfam" id="PF02687"/>
    </source>
</evidence>
<feature type="domain" description="MacB-like periplasmic core" evidence="9">
    <location>
        <begin position="20"/>
        <end position="240"/>
    </location>
</feature>
<evidence type="ECO:0000256" key="5">
    <source>
        <dbReference type="ARBA" id="ARBA00023136"/>
    </source>
</evidence>
<keyword evidence="11" id="KW-1185">Reference proteome</keyword>
<reference evidence="10" key="1">
    <citation type="submission" date="2022-10" db="EMBL/GenBank/DDBJ databases">
        <title>Chitinophaga sp. nov., isolated from soil.</title>
        <authorList>
            <person name="Jeon C.O."/>
        </authorList>
    </citation>
    <scope>NUCLEOTIDE SEQUENCE</scope>
    <source>
        <strain evidence="10">R8</strain>
    </source>
</reference>
<evidence type="ECO:0000256" key="1">
    <source>
        <dbReference type="ARBA" id="ARBA00004651"/>
    </source>
</evidence>
<dbReference type="InterPro" id="IPR025857">
    <property type="entry name" value="MacB_PCD"/>
</dbReference>
<feature type="domain" description="ABC3 transporter permease C-terminal" evidence="8">
    <location>
        <begin position="672"/>
        <end position="780"/>
    </location>
</feature>
<accession>A0ABY6JAV3</accession>
<feature type="transmembrane region" description="Helical" evidence="7">
    <location>
        <begin position="339"/>
        <end position="357"/>
    </location>
</feature>
<dbReference type="PANTHER" id="PTHR30572">
    <property type="entry name" value="MEMBRANE COMPONENT OF TRANSPORTER-RELATED"/>
    <property type="match status" value="1"/>
</dbReference>
<evidence type="ECO:0000313" key="11">
    <source>
        <dbReference type="Proteomes" id="UP001162741"/>
    </source>
</evidence>
<dbReference type="InterPro" id="IPR003838">
    <property type="entry name" value="ABC3_permease_C"/>
</dbReference>
<dbReference type="RefSeq" id="WP_264283177.1">
    <property type="nucleotide sequence ID" value="NZ_CP107006.1"/>
</dbReference>
<proteinExistence type="inferred from homology"/>
<evidence type="ECO:0000256" key="3">
    <source>
        <dbReference type="ARBA" id="ARBA00022692"/>
    </source>
</evidence>
<feature type="domain" description="ABC3 transporter permease C-terminal" evidence="8">
    <location>
        <begin position="289"/>
        <end position="402"/>
    </location>
</feature>
<dbReference type="Proteomes" id="UP001162741">
    <property type="component" value="Chromosome"/>
</dbReference>
<feature type="transmembrane region" description="Helical" evidence="7">
    <location>
        <begin position="286"/>
        <end position="305"/>
    </location>
</feature>
<evidence type="ECO:0000256" key="4">
    <source>
        <dbReference type="ARBA" id="ARBA00022989"/>
    </source>
</evidence>
<name>A0ABY6JAV3_9BACT</name>
<keyword evidence="4 7" id="KW-1133">Transmembrane helix</keyword>
<comment type="subcellular location">
    <subcellularLocation>
        <location evidence="1">Cell membrane</location>
        <topology evidence="1">Multi-pass membrane protein</topology>
    </subcellularLocation>
</comment>
<sequence>MLYNYLKIAWRSLLKDRQFSLLNLVGLSTGLATTLLIWLWVSDERQVDRFHQHSDRLYQVMQHTKEEAGISTTPNTPGLLADALARELPEVERAVTVVTPSWFSADAVIALGDTRMKAAAQFAGGDYLSMFTYKVLQGDTARLRNDRRTIAISDQLAAKLYPGAQALGRTAKFLFNEFSGDYVIAAVFEKPRHTSSDPFDVLFSYDLFLEKRTYLREWGNSDPATYVLLREEADAGVFKRKLAGFYADRKLNPGSSLSSRLYADKYLYDQYTNGVVSGGRITYVKLFTLIAAFILFIACINFTNLSTARAARRMKETGIRKVAGATRGHLVLQHLGESMLISICALCLAVGLLFLLLPAFNQLTGKNLLLRPDFRLLAALAGFTLITGVLAGSYPALYISGFKPALALKGIFKSGPGEAWVRKGLVVFQFTVSVMAICAVTVIYRQIHFIQSKNLGYNREQIIHFEIPLEMDSAKLAAAESFVAAVRQLPGVVAASSYGHDLLGQHGAVGDLQWPGKPADKNVNLANLEVGFRFLQTTGIQLKEGRYFSENANASRELILNESAIKAMGLTDAIGKTVKLWGNDREIVGIAKDFHFQSLYHPVTPCFFQAYPVMPNVIVKIRPDQQQAAIAAVKAEYGDFFQSLPFDYRFMDDEYQAMYASEQRVAVLSKYFSALAVLISCLGLFGLAAFTAQKRRKEIGIRKVLGATVSSVVLLLSKDFLRLLLISVLIAFPLIGYIMHEWLNHFAYSVGLGPEIFLLAAAAMALVTLATISFQSLKAALVNPVKSLQST</sequence>
<gene>
    <name evidence="10" type="ORF">MKQ68_10070</name>
</gene>
<keyword evidence="2" id="KW-1003">Cell membrane</keyword>
<feature type="transmembrane region" description="Helical" evidence="7">
    <location>
        <begin position="671"/>
        <end position="692"/>
    </location>
</feature>
<feature type="transmembrane region" description="Helical" evidence="7">
    <location>
        <begin position="746"/>
        <end position="769"/>
    </location>
</feature>
<protein>
    <submittedName>
        <fullName evidence="10">ABC transporter permease</fullName>
    </submittedName>
</protein>
<evidence type="ECO:0000259" key="9">
    <source>
        <dbReference type="Pfam" id="PF12704"/>
    </source>
</evidence>
<feature type="transmembrane region" description="Helical" evidence="7">
    <location>
        <begin position="720"/>
        <end position="740"/>
    </location>
</feature>
<dbReference type="Pfam" id="PF02687">
    <property type="entry name" value="FtsX"/>
    <property type="match status" value="2"/>
</dbReference>
<keyword evidence="3 7" id="KW-0812">Transmembrane</keyword>
<evidence type="ECO:0000256" key="6">
    <source>
        <dbReference type="ARBA" id="ARBA00038076"/>
    </source>
</evidence>
<keyword evidence="5 7" id="KW-0472">Membrane</keyword>
<comment type="similarity">
    <text evidence="6">Belongs to the ABC-4 integral membrane protein family.</text>
</comment>
<feature type="transmembrane region" description="Helical" evidence="7">
    <location>
        <begin position="377"/>
        <end position="399"/>
    </location>
</feature>
<dbReference type="Pfam" id="PF12704">
    <property type="entry name" value="MacB_PCD"/>
    <property type="match status" value="2"/>
</dbReference>
<dbReference type="EMBL" id="CP107006">
    <property type="protein sequence ID" value="UYQ95444.1"/>
    <property type="molecule type" value="Genomic_DNA"/>
</dbReference>
<dbReference type="InterPro" id="IPR050250">
    <property type="entry name" value="Macrolide_Exporter_MacB"/>
</dbReference>
<feature type="domain" description="MacB-like periplasmic core" evidence="9">
    <location>
        <begin position="480"/>
        <end position="632"/>
    </location>
</feature>
<dbReference type="PANTHER" id="PTHR30572:SF4">
    <property type="entry name" value="ABC TRANSPORTER PERMEASE YTRF"/>
    <property type="match status" value="1"/>
</dbReference>
<evidence type="ECO:0000313" key="10">
    <source>
        <dbReference type="EMBL" id="UYQ95444.1"/>
    </source>
</evidence>
<organism evidence="10 11">
    <name type="scientific">Chitinophaga horti</name>
    <dbReference type="NCBI Taxonomy" id="2920382"/>
    <lineage>
        <taxon>Bacteria</taxon>
        <taxon>Pseudomonadati</taxon>
        <taxon>Bacteroidota</taxon>
        <taxon>Chitinophagia</taxon>
        <taxon>Chitinophagales</taxon>
        <taxon>Chitinophagaceae</taxon>
        <taxon>Chitinophaga</taxon>
    </lineage>
</organism>
<evidence type="ECO:0000256" key="7">
    <source>
        <dbReference type="SAM" id="Phobius"/>
    </source>
</evidence>
<feature type="transmembrane region" description="Helical" evidence="7">
    <location>
        <begin position="420"/>
        <end position="444"/>
    </location>
</feature>
<feature type="transmembrane region" description="Helical" evidence="7">
    <location>
        <begin position="21"/>
        <end position="41"/>
    </location>
</feature>